<evidence type="ECO:0000313" key="2">
    <source>
        <dbReference type="Proteomes" id="UP000778578"/>
    </source>
</evidence>
<keyword evidence="2" id="KW-1185">Reference proteome</keyword>
<dbReference type="RefSeq" id="WP_222961408.1">
    <property type="nucleotide sequence ID" value="NZ_JAINZZ010000005.1"/>
</dbReference>
<proteinExistence type="predicted"/>
<dbReference type="EMBL" id="JAINZZ010000005">
    <property type="protein sequence ID" value="MBY8877251.1"/>
    <property type="molecule type" value="Genomic_DNA"/>
</dbReference>
<protein>
    <submittedName>
        <fullName evidence="1">Uncharacterized protein</fullName>
    </submittedName>
</protein>
<evidence type="ECO:0000313" key="1">
    <source>
        <dbReference type="EMBL" id="MBY8877251.1"/>
    </source>
</evidence>
<name>A0ABS7Q291_9ACTN</name>
<sequence>MESTADARPQRRSPATAIAVTTLLAAILGLAFLLYAFATVPKPPPVGEISREQAQRNVETAANAYASALLKTARSGTVTGDRARAVPAPRGTTISAADVRSEGGTTVVTFLLHKGYGRPEAPQEVEVCYRLTLTGSSGVGAPPNWSFRREATSECHAA</sequence>
<gene>
    <name evidence="1" type="ORF">K7862_06285</name>
</gene>
<organism evidence="1 2">
    <name type="scientific">Actinacidiphila acidipaludis</name>
    <dbReference type="NCBI Taxonomy" id="2873382"/>
    <lineage>
        <taxon>Bacteria</taxon>
        <taxon>Bacillati</taxon>
        <taxon>Actinomycetota</taxon>
        <taxon>Actinomycetes</taxon>
        <taxon>Kitasatosporales</taxon>
        <taxon>Streptomycetaceae</taxon>
        <taxon>Actinacidiphila</taxon>
    </lineage>
</organism>
<dbReference type="Proteomes" id="UP000778578">
    <property type="component" value="Unassembled WGS sequence"/>
</dbReference>
<reference evidence="1 2" key="1">
    <citation type="submission" date="2021-08" db="EMBL/GenBank/DDBJ databases">
        <title>WGS of actinomycetes from Thailand.</title>
        <authorList>
            <person name="Thawai C."/>
        </authorList>
    </citation>
    <scope>NUCLEOTIDE SEQUENCE [LARGE SCALE GENOMIC DNA]</scope>
    <source>
        <strain evidence="1 2">PLK6-54</strain>
    </source>
</reference>
<comment type="caution">
    <text evidence="1">The sequence shown here is derived from an EMBL/GenBank/DDBJ whole genome shotgun (WGS) entry which is preliminary data.</text>
</comment>
<accession>A0ABS7Q291</accession>